<dbReference type="EMBL" id="RJUK01000001">
    <property type="protein sequence ID" value="ROQ20817.1"/>
    <property type="molecule type" value="Genomic_DNA"/>
</dbReference>
<dbReference type="NCBIfam" id="NF006530">
    <property type="entry name" value="PRK08999.1"/>
    <property type="match status" value="1"/>
</dbReference>
<evidence type="ECO:0000256" key="5">
    <source>
        <dbReference type="ARBA" id="ARBA00022723"/>
    </source>
</evidence>
<dbReference type="GO" id="GO:0009228">
    <property type="term" value="P:thiamine biosynthetic process"/>
    <property type="evidence" value="ECO:0007669"/>
    <property type="project" value="UniProtKB-KW"/>
</dbReference>
<evidence type="ECO:0000259" key="19">
    <source>
        <dbReference type="PROSITE" id="PS51462"/>
    </source>
</evidence>
<keyword evidence="4" id="KW-0235">DNA replication</keyword>
<dbReference type="GO" id="GO:0008413">
    <property type="term" value="F:8-oxo-7,8-dihydroguanosine triphosphate pyrophosphatase activity"/>
    <property type="evidence" value="ECO:0007669"/>
    <property type="project" value="InterPro"/>
</dbReference>
<dbReference type="Proteomes" id="UP000273643">
    <property type="component" value="Unassembled WGS sequence"/>
</dbReference>
<dbReference type="Gene3D" id="3.90.79.10">
    <property type="entry name" value="Nucleoside Triphosphate Pyrophosphohydrolase"/>
    <property type="match status" value="1"/>
</dbReference>
<evidence type="ECO:0000256" key="15">
    <source>
        <dbReference type="ARBA" id="ARBA00041979"/>
    </source>
</evidence>
<dbReference type="RefSeq" id="WP_211331047.1">
    <property type="nucleotide sequence ID" value="NZ_RJUK01000001.1"/>
</dbReference>
<organism evidence="20 21">
    <name type="scientific">Marinimicrobium koreense</name>
    <dbReference type="NCBI Taxonomy" id="306545"/>
    <lineage>
        <taxon>Bacteria</taxon>
        <taxon>Pseudomonadati</taxon>
        <taxon>Pseudomonadota</taxon>
        <taxon>Gammaproteobacteria</taxon>
        <taxon>Cellvibrionales</taxon>
        <taxon>Cellvibrionaceae</taxon>
        <taxon>Marinimicrobium</taxon>
    </lineage>
</organism>
<keyword evidence="5 18" id="KW-0479">Metal-binding</keyword>
<dbReference type="PROSITE" id="PS51462">
    <property type="entry name" value="NUDIX"/>
    <property type="match status" value="1"/>
</dbReference>
<comment type="caution">
    <text evidence="20">The sequence shown here is derived from an EMBL/GenBank/DDBJ whole genome shotgun (WGS) entry which is preliminary data.</text>
</comment>
<comment type="cofactor">
    <cofactor evidence="1 18">
        <name>Mg(2+)</name>
        <dbReference type="ChEBI" id="CHEBI:18420"/>
    </cofactor>
</comment>
<comment type="catalytic activity">
    <reaction evidence="10">
        <text>8-oxo-dGTP + H2O = 8-oxo-dGMP + diphosphate + H(+)</text>
        <dbReference type="Rhea" id="RHEA:31575"/>
        <dbReference type="ChEBI" id="CHEBI:15377"/>
        <dbReference type="ChEBI" id="CHEBI:15378"/>
        <dbReference type="ChEBI" id="CHEBI:33019"/>
        <dbReference type="ChEBI" id="CHEBI:63224"/>
        <dbReference type="ChEBI" id="CHEBI:77896"/>
        <dbReference type="EC" id="3.6.1.55"/>
    </reaction>
</comment>
<dbReference type="GO" id="GO:0044715">
    <property type="term" value="F:8-oxo-dGDP phosphatase activity"/>
    <property type="evidence" value="ECO:0007669"/>
    <property type="project" value="TreeGrafter"/>
</dbReference>
<reference evidence="20 21" key="1">
    <citation type="submission" date="2018-11" db="EMBL/GenBank/DDBJ databases">
        <title>Genomic Encyclopedia of Type Strains, Phase IV (KMG-IV): sequencing the most valuable type-strain genomes for metagenomic binning, comparative biology and taxonomic classification.</title>
        <authorList>
            <person name="Goeker M."/>
        </authorList>
    </citation>
    <scope>NUCLEOTIDE SEQUENCE [LARGE SCALE GENOMIC DNA]</scope>
    <source>
        <strain evidence="20 21">DSM 16974</strain>
    </source>
</reference>
<dbReference type="InterPro" id="IPR003561">
    <property type="entry name" value="Mutator_MutT"/>
</dbReference>
<dbReference type="PANTHER" id="PTHR47707:SF1">
    <property type="entry name" value="NUDIX HYDROLASE FAMILY PROTEIN"/>
    <property type="match status" value="1"/>
</dbReference>
<dbReference type="Pfam" id="PF14815">
    <property type="entry name" value="NUDIX_4"/>
    <property type="match status" value="1"/>
</dbReference>
<evidence type="ECO:0000256" key="12">
    <source>
        <dbReference type="ARBA" id="ARBA00038905"/>
    </source>
</evidence>
<name>A0A3N1P0N8_9GAMM</name>
<evidence type="ECO:0000256" key="14">
    <source>
        <dbReference type="ARBA" id="ARBA00041592"/>
    </source>
</evidence>
<dbReference type="GO" id="GO:0006281">
    <property type="term" value="P:DNA repair"/>
    <property type="evidence" value="ECO:0007669"/>
    <property type="project" value="UniProtKB-KW"/>
</dbReference>
<dbReference type="FunFam" id="3.90.79.10:FF:000014">
    <property type="entry name" value="8-oxo-dGTP diphosphatase MutT"/>
    <property type="match status" value="1"/>
</dbReference>
<evidence type="ECO:0000256" key="11">
    <source>
        <dbReference type="ARBA" id="ARBA00036904"/>
    </source>
</evidence>
<sequence>MGSVVRVAVGVIQDPQGRILIARRPEHVHQGGLWEFPGGKVDEGETLADALARELAEELSIQVRATEPLIDIRHDYPDKSVLLQVCRVTDFSGEARGNEGQPVRWVEPAALPDYRFPEANRPILHAIRLPQQILITGSADSEADWWQRLERALTNGHFWIHLRAPELSADAYRTRALQAQALCARFGATLIAHGPEDRCLSGLAGWHMNAEALRHCERRPLGLSGWWGASCHSKHELAQAIRLGVDYVFLSPVQATRSHPDSVPLGWERFADWVAGVPLPVYALGGVGPETLPQAKVAGAQGIAGIRYAW</sequence>
<evidence type="ECO:0000256" key="4">
    <source>
        <dbReference type="ARBA" id="ARBA00022705"/>
    </source>
</evidence>
<dbReference type="GO" id="GO:0006260">
    <property type="term" value="P:DNA replication"/>
    <property type="evidence" value="ECO:0007669"/>
    <property type="project" value="UniProtKB-KW"/>
</dbReference>
<feature type="binding site" evidence="17">
    <location>
        <position position="29"/>
    </location>
    <ligand>
        <name>8-oxo-dGTP</name>
        <dbReference type="ChEBI" id="CHEBI:77896"/>
    </ligand>
</feature>
<evidence type="ECO:0000256" key="3">
    <source>
        <dbReference type="ARBA" id="ARBA00022457"/>
    </source>
</evidence>
<dbReference type="NCBIfam" id="TIGR00586">
    <property type="entry name" value="mutt"/>
    <property type="match status" value="1"/>
</dbReference>
<evidence type="ECO:0000256" key="17">
    <source>
        <dbReference type="PIRSR" id="PIRSR603561-1"/>
    </source>
</evidence>
<evidence type="ECO:0000256" key="9">
    <source>
        <dbReference type="ARBA" id="ARBA00023204"/>
    </source>
</evidence>
<dbReference type="PRINTS" id="PR00502">
    <property type="entry name" value="NUDIXFAMILY"/>
</dbReference>
<dbReference type="AlphaFoldDB" id="A0A3N1P0N8"/>
<evidence type="ECO:0000256" key="16">
    <source>
        <dbReference type="ARBA" id="ARBA00042798"/>
    </source>
</evidence>
<dbReference type="Gene3D" id="3.20.20.70">
    <property type="entry name" value="Aldolase class I"/>
    <property type="match status" value="1"/>
</dbReference>
<dbReference type="SUPFAM" id="SSF55811">
    <property type="entry name" value="Nudix"/>
    <property type="match status" value="1"/>
</dbReference>
<dbReference type="GO" id="GO:0044716">
    <property type="term" value="F:8-oxo-GDP phosphatase activity"/>
    <property type="evidence" value="ECO:0007669"/>
    <property type="project" value="TreeGrafter"/>
</dbReference>
<feature type="binding site" evidence="17">
    <location>
        <position position="24"/>
    </location>
    <ligand>
        <name>8-oxo-dGTP</name>
        <dbReference type="ChEBI" id="CHEBI:77896"/>
    </ligand>
</feature>
<dbReference type="InterPro" id="IPR036206">
    <property type="entry name" value="ThiamineP_synth_sf"/>
</dbReference>
<keyword evidence="8 18" id="KW-0460">Magnesium</keyword>
<dbReference type="EC" id="3.6.1.55" evidence="12"/>
<feature type="binding site" evidence="17">
    <location>
        <position position="120"/>
    </location>
    <ligand>
        <name>8-oxo-dGTP</name>
        <dbReference type="ChEBI" id="CHEBI:77896"/>
    </ligand>
</feature>
<protein>
    <recommendedName>
        <fullName evidence="13">8-oxo-dGTP diphosphatase</fullName>
        <ecNumber evidence="12">3.6.1.55</ecNumber>
    </recommendedName>
    <alternativeName>
        <fullName evidence="16">7,8-dihydro-8-oxoguanine-triphosphatase</fullName>
    </alternativeName>
    <alternativeName>
        <fullName evidence="15">Mutator protein MutT</fullName>
    </alternativeName>
    <alternativeName>
        <fullName evidence="14">dGTP pyrophosphohydrolase</fullName>
    </alternativeName>
</protein>
<dbReference type="CDD" id="cd03425">
    <property type="entry name" value="NUDIX_MutT_NudA_like"/>
    <property type="match status" value="1"/>
</dbReference>
<dbReference type="Pfam" id="PF02581">
    <property type="entry name" value="TMP-TENI"/>
    <property type="match status" value="1"/>
</dbReference>
<dbReference type="SUPFAM" id="SSF51391">
    <property type="entry name" value="Thiamin phosphate synthase"/>
    <property type="match status" value="1"/>
</dbReference>
<evidence type="ECO:0000256" key="2">
    <source>
        <dbReference type="ARBA" id="ARBA00005582"/>
    </source>
</evidence>
<evidence type="ECO:0000256" key="6">
    <source>
        <dbReference type="ARBA" id="ARBA00022763"/>
    </source>
</evidence>
<evidence type="ECO:0000256" key="8">
    <source>
        <dbReference type="ARBA" id="ARBA00022842"/>
    </source>
</evidence>
<proteinExistence type="inferred from homology"/>
<evidence type="ECO:0000313" key="20">
    <source>
        <dbReference type="EMBL" id="ROQ20817.1"/>
    </source>
</evidence>
<feature type="binding site" evidence="18">
    <location>
        <position position="38"/>
    </location>
    <ligand>
        <name>Mg(2+)</name>
        <dbReference type="ChEBI" id="CHEBI:18420"/>
    </ligand>
</feature>
<dbReference type="CDD" id="cd00564">
    <property type="entry name" value="TMP_TenI"/>
    <property type="match status" value="1"/>
</dbReference>
<dbReference type="PANTHER" id="PTHR47707">
    <property type="entry name" value="8-OXO-DGTP DIPHOSPHATASE"/>
    <property type="match status" value="1"/>
</dbReference>
<dbReference type="GO" id="GO:0046872">
    <property type="term" value="F:metal ion binding"/>
    <property type="evidence" value="ECO:0007669"/>
    <property type="project" value="UniProtKB-KW"/>
</dbReference>
<keyword evidence="9" id="KW-0234">DNA repair</keyword>
<dbReference type="GO" id="GO:0035539">
    <property type="term" value="F:8-oxo-7,8-dihydrodeoxyguanosine triphosphate pyrophosphatase activity"/>
    <property type="evidence" value="ECO:0007669"/>
    <property type="project" value="UniProtKB-EC"/>
</dbReference>
<accession>A0A3N1P0N8</accession>
<dbReference type="InterPro" id="IPR020476">
    <property type="entry name" value="Nudix_hydrolase"/>
</dbReference>
<evidence type="ECO:0000256" key="7">
    <source>
        <dbReference type="ARBA" id="ARBA00022801"/>
    </source>
</evidence>
<comment type="similarity">
    <text evidence="2">Belongs to the Nudix hydrolase family.</text>
</comment>
<keyword evidence="6" id="KW-0227">DNA damage</keyword>
<dbReference type="InterPro" id="IPR029119">
    <property type="entry name" value="MutY_C"/>
</dbReference>
<dbReference type="InterPro" id="IPR047127">
    <property type="entry name" value="MutT-like"/>
</dbReference>
<evidence type="ECO:0000256" key="13">
    <source>
        <dbReference type="ARBA" id="ARBA00040794"/>
    </source>
</evidence>
<evidence type="ECO:0000256" key="10">
    <source>
        <dbReference type="ARBA" id="ARBA00035861"/>
    </source>
</evidence>
<feature type="binding site" evidence="17">
    <location>
        <begin position="35"/>
        <end position="38"/>
    </location>
    <ligand>
        <name>8-oxo-dGTP</name>
        <dbReference type="ChEBI" id="CHEBI:77896"/>
    </ligand>
</feature>
<evidence type="ECO:0000256" key="18">
    <source>
        <dbReference type="PIRSR" id="PIRSR603561-2"/>
    </source>
</evidence>
<dbReference type="InterPro" id="IPR013785">
    <property type="entry name" value="Aldolase_TIM"/>
</dbReference>
<dbReference type="InterPro" id="IPR022998">
    <property type="entry name" value="ThiamineP_synth_TenI"/>
</dbReference>
<comment type="catalytic activity">
    <reaction evidence="11">
        <text>8-oxo-GTP + H2O = 8-oxo-GMP + diphosphate + H(+)</text>
        <dbReference type="Rhea" id="RHEA:67616"/>
        <dbReference type="ChEBI" id="CHEBI:15377"/>
        <dbReference type="ChEBI" id="CHEBI:15378"/>
        <dbReference type="ChEBI" id="CHEBI:33019"/>
        <dbReference type="ChEBI" id="CHEBI:143553"/>
        <dbReference type="ChEBI" id="CHEBI:145694"/>
    </reaction>
</comment>
<evidence type="ECO:0000313" key="21">
    <source>
        <dbReference type="Proteomes" id="UP000273643"/>
    </source>
</evidence>
<keyword evidence="3" id="KW-0515">Mutator protein</keyword>
<keyword evidence="21" id="KW-1185">Reference proteome</keyword>
<feature type="domain" description="Nudix hydrolase" evidence="19">
    <location>
        <begin position="3"/>
        <end position="131"/>
    </location>
</feature>
<gene>
    <name evidence="20" type="ORF">EDC38_1434</name>
</gene>
<dbReference type="InterPro" id="IPR000086">
    <property type="entry name" value="NUDIX_hydrolase_dom"/>
</dbReference>
<dbReference type="InterPro" id="IPR015797">
    <property type="entry name" value="NUDIX_hydrolase-like_dom_sf"/>
</dbReference>
<keyword evidence="7" id="KW-0378">Hydrolase</keyword>
<feature type="binding site" evidence="18">
    <location>
        <position position="58"/>
    </location>
    <ligand>
        <name>Mg(2+)</name>
        <dbReference type="ChEBI" id="CHEBI:18420"/>
    </ligand>
</feature>
<evidence type="ECO:0000256" key="1">
    <source>
        <dbReference type="ARBA" id="ARBA00001946"/>
    </source>
</evidence>